<evidence type="ECO:0000256" key="8">
    <source>
        <dbReference type="PROSITE-ProRule" id="PRU00169"/>
    </source>
</evidence>
<evidence type="ECO:0000256" key="5">
    <source>
        <dbReference type="ARBA" id="ARBA00023015"/>
    </source>
</evidence>
<evidence type="ECO:0000256" key="2">
    <source>
        <dbReference type="ARBA" id="ARBA00022490"/>
    </source>
</evidence>
<dbReference type="SUPFAM" id="SSF46689">
    <property type="entry name" value="Homeodomain-like"/>
    <property type="match status" value="2"/>
</dbReference>
<dbReference type="Gene3D" id="1.10.10.60">
    <property type="entry name" value="Homeodomain-like"/>
    <property type="match status" value="2"/>
</dbReference>
<evidence type="ECO:0000313" key="12">
    <source>
        <dbReference type="Proteomes" id="UP001153404"/>
    </source>
</evidence>
<dbReference type="Proteomes" id="UP001153404">
    <property type="component" value="Unassembled WGS sequence"/>
</dbReference>
<feature type="modified residue" description="4-aspartylphosphate" evidence="8">
    <location>
        <position position="55"/>
    </location>
</feature>
<organism evidence="11 12">
    <name type="scientific">Cohnella rhizosphaerae</name>
    <dbReference type="NCBI Taxonomy" id="1457232"/>
    <lineage>
        <taxon>Bacteria</taxon>
        <taxon>Bacillati</taxon>
        <taxon>Bacillota</taxon>
        <taxon>Bacilli</taxon>
        <taxon>Bacillales</taxon>
        <taxon>Paenibacillaceae</taxon>
        <taxon>Cohnella</taxon>
    </lineage>
</organism>
<accession>A0A9X4KSI1</accession>
<keyword evidence="3 8" id="KW-0597">Phosphoprotein</keyword>
<dbReference type="InterPro" id="IPR018060">
    <property type="entry name" value="HTH_AraC"/>
</dbReference>
<dbReference type="PROSITE" id="PS01124">
    <property type="entry name" value="HTH_ARAC_FAMILY_2"/>
    <property type="match status" value="1"/>
</dbReference>
<evidence type="ECO:0000256" key="1">
    <source>
        <dbReference type="ARBA" id="ARBA00004496"/>
    </source>
</evidence>
<keyword evidence="2" id="KW-0963">Cytoplasm</keyword>
<dbReference type="InterPro" id="IPR020449">
    <property type="entry name" value="Tscrpt_reg_AraC-type_HTH"/>
</dbReference>
<dbReference type="GO" id="GO:0003700">
    <property type="term" value="F:DNA-binding transcription factor activity"/>
    <property type="evidence" value="ECO:0007669"/>
    <property type="project" value="InterPro"/>
</dbReference>
<dbReference type="SUPFAM" id="SSF52172">
    <property type="entry name" value="CheY-like"/>
    <property type="match status" value="1"/>
</dbReference>
<dbReference type="Pfam" id="PF00072">
    <property type="entry name" value="Response_reg"/>
    <property type="match status" value="1"/>
</dbReference>
<dbReference type="EMBL" id="JAPDIA010000003">
    <property type="protein sequence ID" value="MDG0809431.1"/>
    <property type="molecule type" value="Genomic_DNA"/>
</dbReference>
<dbReference type="InterPro" id="IPR051552">
    <property type="entry name" value="HptR"/>
</dbReference>
<dbReference type="GO" id="GO:0005737">
    <property type="term" value="C:cytoplasm"/>
    <property type="evidence" value="ECO:0007669"/>
    <property type="project" value="UniProtKB-SubCell"/>
</dbReference>
<keyword evidence="12" id="KW-1185">Reference proteome</keyword>
<dbReference type="PANTHER" id="PTHR42713">
    <property type="entry name" value="HISTIDINE KINASE-RELATED"/>
    <property type="match status" value="1"/>
</dbReference>
<comment type="caution">
    <text evidence="11">The sequence shown here is derived from an EMBL/GenBank/DDBJ whole genome shotgun (WGS) entry which is preliminary data.</text>
</comment>
<evidence type="ECO:0000256" key="3">
    <source>
        <dbReference type="ARBA" id="ARBA00022553"/>
    </source>
</evidence>
<dbReference type="Gene3D" id="3.40.50.2300">
    <property type="match status" value="1"/>
</dbReference>
<dbReference type="AlphaFoldDB" id="A0A9X4KSI1"/>
<comment type="subcellular location">
    <subcellularLocation>
        <location evidence="1">Cytoplasm</location>
    </subcellularLocation>
</comment>
<dbReference type="SMART" id="SM00342">
    <property type="entry name" value="HTH_ARAC"/>
    <property type="match status" value="1"/>
</dbReference>
<keyword evidence="4" id="KW-0902">Two-component regulatory system</keyword>
<dbReference type="InterPro" id="IPR009057">
    <property type="entry name" value="Homeodomain-like_sf"/>
</dbReference>
<evidence type="ECO:0000313" key="11">
    <source>
        <dbReference type="EMBL" id="MDG0809431.1"/>
    </source>
</evidence>
<dbReference type="RefSeq" id="WP_277530735.1">
    <property type="nucleotide sequence ID" value="NZ_JAPDIA010000003.1"/>
</dbReference>
<evidence type="ECO:0000256" key="4">
    <source>
        <dbReference type="ARBA" id="ARBA00023012"/>
    </source>
</evidence>
<feature type="domain" description="HTH araC/xylS-type" evidence="9">
    <location>
        <begin position="416"/>
        <end position="514"/>
    </location>
</feature>
<reference evidence="11" key="1">
    <citation type="submission" date="2022-10" db="EMBL/GenBank/DDBJ databases">
        <title>Comparative genomic analysis of Cohnella hashimotonis sp. nov., isolated from the International Space Station.</title>
        <authorList>
            <person name="Simpson A."/>
            <person name="Venkateswaran K."/>
        </authorList>
    </citation>
    <scope>NUCLEOTIDE SEQUENCE</scope>
    <source>
        <strain evidence="11">DSM 28161</strain>
    </source>
</reference>
<dbReference type="PRINTS" id="PR00032">
    <property type="entry name" value="HTHARAC"/>
</dbReference>
<dbReference type="Pfam" id="PF12833">
    <property type="entry name" value="HTH_18"/>
    <property type="match status" value="1"/>
</dbReference>
<evidence type="ECO:0000256" key="7">
    <source>
        <dbReference type="ARBA" id="ARBA00023163"/>
    </source>
</evidence>
<keyword evidence="5" id="KW-0805">Transcription regulation</keyword>
<evidence type="ECO:0000259" key="10">
    <source>
        <dbReference type="PROSITE" id="PS50110"/>
    </source>
</evidence>
<proteinExistence type="predicted"/>
<dbReference type="SMART" id="SM00448">
    <property type="entry name" value="REC"/>
    <property type="match status" value="1"/>
</dbReference>
<dbReference type="InterPro" id="IPR018062">
    <property type="entry name" value="HTH_AraC-typ_CS"/>
</dbReference>
<feature type="domain" description="Response regulatory" evidence="10">
    <location>
        <begin position="3"/>
        <end position="120"/>
    </location>
</feature>
<dbReference type="PANTHER" id="PTHR42713:SF3">
    <property type="entry name" value="TRANSCRIPTIONAL REGULATORY PROTEIN HPTR"/>
    <property type="match status" value="1"/>
</dbReference>
<dbReference type="GO" id="GO:0000160">
    <property type="term" value="P:phosphorelay signal transduction system"/>
    <property type="evidence" value="ECO:0007669"/>
    <property type="project" value="UniProtKB-KW"/>
</dbReference>
<dbReference type="InterPro" id="IPR011006">
    <property type="entry name" value="CheY-like_superfamily"/>
</dbReference>
<keyword evidence="7" id="KW-0804">Transcription</keyword>
<gene>
    <name evidence="11" type="ORF">OMP40_08730</name>
</gene>
<dbReference type="PROSITE" id="PS00041">
    <property type="entry name" value="HTH_ARAC_FAMILY_1"/>
    <property type="match status" value="1"/>
</dbReference>
<evidence type="ECO:0000259" key="9">
    <source>
        <dbReference type="PROSITE" id="PS01124"/>
    </source>
</evidence>
<dbReference type="GO" id="GO:0043565">
    <property type="term" value="F:sequence-specific DNA binding"/>
    <property type="evidence" value="ECO:0007669"/>
    <property type="project" value="InterPro"/>
</dbReference>
<keyword evidence="6" id="KW-0238">DNA-binding</keyword>
<dbReference type="CDD" id="cd17536">
    <property type="entry name" value="REC_YesN-like"/>
    <property type="match status" value="1"/>
</dbReference>
<dbReference type="InterPro" id="IPR001789">
    <property type="entry name" value="Sig_transdc_resp-reg_receiver"/>
</dbReference>
<evidence type="ECO:0000256" key="6">
    <source>
        <dbReference type="ARBA" id="ARBA00023125"/>
    </source>
</evidence>
<dbReference type="Pfam" id="PF17853">
    <property type="entry name" value="GGDEF_2"/>
    <property type="match status" value="1"/>
</dbReference>
<sequence>MYKVFIVDDEPFIIEGLIDSIDWPAFGLEVVGSAENGEEALRRIGQTPVDLLITDISMPRMNGLDLIRAARESRPDLKAVILSGFNEFDYLKEGMRLGIENYLLKPINVKELHDTLSNAVEKLNSVHADAPLSPYDVQIMKDNTLYRWIGGRISEAEFNERAALLGIALTEPYGVIALARLPSADPEAQEDAFERVARAFEGSASASAYPFRDMDGDIVIVAGLPSAEEAGKQELVQKLLPLLGQAEAGPGEAARLSLGGVHPLRTDMASSYREAKKAQEYFMIYPEREWIDYAETETFKEAESSEFPIDWEACRKLLVARDKEGLAAAIEADLEKLRRREGVAPSYLHEVAVELIVRFKMELKAIKHSDETEMFSQGFAQANEASDYAELAGALRSVAERCVDSLVKDSRSPVVLQVLEEIRRHYADELSLKQLGARYHIHPVYLGQLFQKETGESFTEYINKYRIEQAKRLLKSSPLKVHDIARQAGYWETGYFYKQFKKYVGISPTEFKGLH</sequence>
<name>A0A9X4KSI1_9BACL</name>
<dbReference type="InterPro" id="IPR041522">
    <property type="entry name" value="CdaR_GGDEF"/>
</dbReference>
<protein>
    <submittedName>
        <fullName evidence="11">Response regulator transcription factor</fullName>
    </submittedName>
</protein>
<dbReference type="PROSITE" id="PS50110">
    <property type="entry name" value="RESPONSE_REGULATORY"/>
    <property type="match status" value="1"/>
</dbReference>